<proteinExistence type="predicted"/>
<name>A0ABV4P675_9GAMM</name>
<dbReference type="Pfam" id="PF06475">
    <property type="entry name" value="Glycolipid_bind"/>
    <property type="match status" value="1"/>
</dbReference>
<dbReference type="SUPFAM" id="SSF159275">
    <property type="entry name" value="PA1994-like"/>
    <property type="match status" value="1"/>
</dbReference>
<sequence>MSILNFWRRLDLFGSESSYLKETNEGWNLSGVATFLTDRSQCGISYTICCDKKWQTQTVKVCGHVGDRNCNIEIKKANGIWYFNEVKKPEIKDCIDIDLGFSPSTNLLPIRRLSLRCGQSAKIRAAWLQFPSMSLVPSEQIYTRESATRYRYESLSSSFRATLDVNEDGFVMNYPDLWISERINK</sequence>
<keyword evidence="2" id="KW-1185">Reference proteome</keyword>
<evidence type="ECO:0000313" key="1">
    <source>
        <dbReference type="EMBL" id="MFA0813882.1"/>
    </source>
</evidence>
<gene>
    <name evidence="1" type="ORF">ACCI49_23715</name>
</gene>
<organism evidence="1 2">
    <name type="scientific">Microbulbifer epialgicus</name>
    <dbReference type="NCBI Taxonomy" id="393907"/>
    <lineage>
        <taxon>Bacteria</taxon>
        <taxon>Pseudomonadati</taxon>
        <taxon>Pseudomonadota</taxon>
        <taxon>Gammaproteobacteria</taxon>
        <taxon>Cellvibrionales</taxon>
        <taxon>Microbulbiferaceae</taxon>
        <taxon>Microbulbifer</taxon>
    </lineage>
</organism>
<evidence type="ECO:0000313" key="2">
    <source>
        <dbReference type="Proteomes" id="UP001569428"/>
    </source>
</evidence>
<dbReference type="RefSeq" id="WP_371841716.1">
    <property type="nucleotide sequence ID" value="NZ_JBGMEK010000159.1"/>
</dbReference>
<protein>
    <submittedName>
        <fullName evidence="1">Glycolipid-binding domain-containing protein</fullName>
    </submittedName>
</protein>
<dbReference type="Proteomes" id="UP001569428">
    <property type="component" value="Unassembled WGS sequence"/>
</dbReference>
<dbReference type="EMBL" id="JBGMEK010000159">
    <property type="protein sequence ID" value="MFA0813882.1"/>
    <property type="molecule type" value="Genomic_DNA"/>
</dbReference>
<dbReference type="InterPro" id="IPR009467">
    <property type="entry name" value="Glycolipid-bd_prot_put"/>
</dbReference>
<reference evidence="1 2" key="1">
    <citation type="submission" date="2024-08" db="EMBL/GenBank/DDBJ databases">
        <authorList>
            <person name="Ishaq N."/>
        </authorList>
    </citation>
    <scope>NUCLEOTIDE SEQUENCE [LARGE SCALE GENOMIC DNA]</scope>
    <source>
        <strain evidence="1 2">DSM 18651</strain>
    </source>
</reference>
<comment type="caution">
    <text evidence="1">The sequence shown here is derived from an EMBL/GenBank/DDBJ whole genome shotgun (WGS) entry which is preliminary data.</text>
</comment>
<accession>A0ABV4P675</accession>